<reference evidence="6" key="1">
    <citation type="journal article" date="2020" name="MBio">
        <title>Horizontal gene transfer to a defensive symbiont with a reduced genome amongst a multipartite beetle microbiome.</title>
        <authorList>
            <person name="Waterworth S.C."/>
            <person name="Florez L.V."/>
            <person name="Rees E.R."/>
            <person name="Hertweck C."/>
            <person name="Kaltenpoth M."/>
            <person name="Kwan J.C."/>
        </authorList>
    </citation>
    <scope>NUCLEOTIDE SEQUENCE [LARGE SCALE GENOMIC DNA]</scope>
</reference>
<dbReference type="PANTHER" id="PTHR23028">
    <property type="entry name" value="ACETYLTRANSFERASE"/>
    <property type="match status" value="1"/>
</dbReference>
<accession>A0A7V8JTT5</accession>
<comment type="caution">
    <text evidence="5">The sequence shown here is derived from an EMBL/GenBank/DDBJ whole genome shotgun (WGS) entry which is preliminary data.</text>
</comment>
<keyword evidence="5" id="KW-0808">Transferase</keyword>
<dbReference type="PANTHER" id="PTHR23028:SF53">
    <property type="entry name" value="ACYL_TRANSF_3 DOMAIN-CONTAINING PROTEIN"/>
    <property type="match status" value="1"/>
</dbReference>
<dbReference type="GO" id="GO:0009103">
    <property type="term" value="P:lipopolysaccharide biosynthetic process"/>
    <property type="evidence" value="ECO:0007669"/>
    <property type="project" value="TreeGrafter"/>
</dbReference>
<feature type="transmembrane region" description="Helical" evidence="2">
    <location>
        <begin position="318"/>
        <end position="342"/>
    </location>
</feature>
<feature type="transmembrane region" description="Helical" evidence="2">
    <location>
        <begin position="200"/>
        <end position="219"/>
    </location>
</feature>
<feature type="region of interest" description="Disordered" evidence="1">
    <location>
        <begin position="1"/>
        <end position="21"/>
    </location>
</feature>
<protein>
    <submittedName>
        <fullName evidence="5">O-acetyltransferase OatA</fullName>
    </submittedName>
</protein>
<dbReference type="Proteomes" id="UP000462435">
    <property type="component" value="Unassembled WGS sequence"/>
</dbReference>
<organism evidence="5 6">
    <name type="scientific">Herbaspirillum frisingense</name>
    <dbReference type="NCBI Taxonomy" id="92645"/>
    <lineage>
        <taxon>Bacteria</taxon>
        <taxon>Pseudomonadati</taxon>
        <taxon>Pseudomonadota</taxon>
        <taxon>Betaproteobacteria</taxon>
        <taxon>Burkholderiales</taxon>
        <taxon>Oxalobacteraceae</taxon>
        <taxon>Herbaspirillum</taxon>
    </lineage>
</organism>
<evidence type="ECO:0000259" key="4">
    <source>
        <dbReference type="Pfam" id="PF19040"/>
    </source>
</evidence>
<name>A0A7V8JTT5_9BURK</name>
<gene>
    <name evidence="5" type="primary">oatA_2</name>
    <name evidence="5" type="ORF">GAK35_02407</name>
</gene>
<keyword evidence="2" id="KW-1133">Transmembrane helix</keyword>
<dbReference type="Pfam" id="PF01757">
    <property type="entry name" value="Acyl_transf_3"/>
    <property type="match status" value="1"/>
</dbReference>
<feature type="domain" description="Acyltransferase 3" evidence="3">
    <location>
        <begin position="45"/>
        <end position="364"/>
    </location>
</feature>
<dbReference type="InterPro" id="IPR050879">
    <property type="entry name" value="Acyltransferase_3"/>
</dbReference>
<feature type="transmembrane region" description="Helical" evidence="2">
    <location>
        <begin position="111"/>
        <end position="132"/>
    </location>
</feature>
<evidence type="ECO:0000256" key="2">
    <source>
        <dbReference type="SAM" id="Phobius"/>
    </source>
</evidence>
<feature type="transmembrane region" description="Helical" evidence="2">
    <location>
        <begin position="348"/>
        <end position="368"/>
    </location>
</feature>
<feature type="transmembrane region" description="Helical" evidence="2">
    <location>
        <begin position="284"/>
        <end position="306"/>
    </location>
</feature>
<sequence length="687" mass="75989">MLLVKKNDAGPPADSKSRSGGAAGEVASVAGAAPQAPLHPKYRPDIDGLRAIAVGSVVIFHAFPEWFAGGFIGVDVFFVISGFLISLIIFNNLEHGRFSIVDFYVRRVKRIFPALMTVMSLCLVAGWFVLFADEYKQLGKHLFGGSTFISNFLFWRESGYFDNSAETKPLLHLWSLAIEEQFYLFWPLLLAFVWKRRWGFLRIMGVIALLSFGVNLYLIGHDQTAAFYSPLARFWELMVGGALGYINLHRRDLNQHYQNLQAWAGVVLLAVGFALMKGERAFPGWWALLPSIGAFLLLSAGPGAWFNRRVLASKGMVWVGLISYPLYLWHWPLLAFATIIQGQTAPPAWRLAAVAGAVLLSWLTFLFIERPLRISGKVKVVLTLLAINVAVGLGGMAIYLNDGFGQRGINKKLDYITENDIFEGSRNSDGSCGRFNGLRGVDEEVCLSNSAAPQTMFVGDSHVMALHSAIFSGQVQMPAIMVSGHACRVYPNLPYKPTNLLRWSNNCTAIANEAISVAQKLPSINTVVISGAYPRGDLSQPSEYRMDGRVLSQREAFLSGYGALIESFVKAGKRVVFMADVPYLKLDPHSCVNRFEDGVSRECAFSLAEHKAIRKDYDAALAELQRQHPGVAFFNPESLFCRDGMCRAKQGDSYLYNDTQHVSLAASRYLLGAMRDQGLLPQAPAQK</sequence>
<proteinExistence type="predicted"/>
<evidence type="ECO:0000256" key="1">
    <source>
        <dbReference type="SAM" id="MobiDB-lite"/>
    </source>
</evidence>
<keyword evidence="2" id="KW-0472">Membrane</keyword>
<evidence type="ECO:0000259" key="3">
    <source>
        <dbReference type="Pfam" id="PF01757"/>
    </source>
</evidence>
<dbReference type="InterPro" id="IPR002656">
    <property type="entry name" value="Acyl_transf_3_dom"/>
</dbReference>
<feature type="domain" description="SGNH" evidence="4">
    <location>
        <begin position="442"/>
        <end position="673"/>
    </location>
</feature>
<evidence type="ECO:0000313" key="5">
    <source>
        <dbReference type="EMBL" id="KAF1043025.1"/>
    </source>
</evidence>
<evidence type="ECO:0000313" key="6">
    <source>
        <dbReference type="Proteomes" id="UP000462435"/>
    </source>
</evidence>
<dbReference type="EMBL" id="WNDX01000068">
    <property type="protein sequence ID" value="KAF1043025.1"/>
    <property type="molecule type" value="Genomic_DNA"/>
</dbReference>
<feature type="transmembrane region" description="Helical" evidence="2">
    <location>
        <begin position="380"/>
        <end position="400"/>
    </location>
</feature>
<dbReference type="Pfam" id="PF19040">
    <property type="entry name" value="SGNH"/>
    <property type="match status" value="1"/>
</dbReference>
<dbReference type="GO" id="GO:0016020">
    <property type="term" value="C:membrane"/>
    <property type="evidence" value="ECO:0007669"/>
    <property type="project" value="TreeGrafter"/>
</dbReference>
<dbReference type="AlphaFoldDB" id="A0A7V8JTT5"/>
<dbReference type="GO" id="GO:0016747">
    <property type="term" value="F:acyltransferase activity, transferring groups other than amino-acyl groups"/>
    <property type="evidence" value="ECO:0007669"/>
    <property type="project" value="InterPro"/>
</dbReference>
<feature type="transmembrane region" description="Helical" evidence="2">
    <location>
        <begin position="225"/>
        <end position="248"/>
    </location>
</feature>
<feature type="transmembrane region" description="Helical" evidence="2">
    <location>
        <begin position="260"/>
        <end position="278"/>
    </location>
</feature>
<keyword evidence="2" id="KW-0812">Transmembrane</keyword>
<dbReference type="InterPro" id="IPR043968">
    <property type="entry name" value="SGNH"/>
</dbReference>
<feature type="transmembrane region" description="Helical" evidence="2">
    <location>
        <begin position="66"/>
        <end position="90"/>
    </location>
</feature>
<feature type="transmembrane region" description="Helical" evidence="2">
    <location>
        <begin position="171"/>
        <end position="193"/>
    </location>
</feature>